<dbReference type="Gene3D" id="3.40.109.10">
    <property type="entry name" value="NADH Oxidase"/>
    <property type="match status" value="1"/>
</dbReference>
<protein>
    <recommendedName>
        <fullName evidence="5">Dehydrogenase</fullName>
    </recommendedName>
</protein>
<sequence length="476" mass="51471">MLKLFLGPGVSVVELAEQQLAIRGAGWQFVLRQASRGLGHAVRALAGAGATREELADQLLEHDGPAELARLYYHLDEWRSSGVLGAVAASSTGALATLAPLPVPNPSGPLQTGEPAPDIPYILSPFAYLRRVDDELMVESSTTGARILLHDPRARLLCMALVSAHTREALPHAACGLSRDEADDLCAVLHQARMLVPARPTGQPQDEHEEPLARWQFHDLLFHTRSRMGRHAGGYGGTFRGAAPVQPAPALKAPMSSTAVDLYRPELERLCAEDISFTRVLEDRRSRREYGTTPLTEQELGAFLYRVARERATAAGENGVSSDRPYPSGGASYELELYLSVASCGQLAAGLYHYHAGEHRLYYLSPMTPDVRALLEDAARALGRHEPPHVLITLAARFPRVFWKYESMGYALILQNVGALYQTMYLVATAMGLAPCALGGGNPDTFARASGLGRFTETSVGEFALGSPPHPRPASG</sequence>
<dbReference type="PANTHER" id="PTHR43745">
    <property type="entry name" value="NITROREDUCTASE MJ1384-RELATED"/>
    <property type="match status" value="1"/>
</dbReference>
<evidence type="ECO:0000259" key="2">
    <source>
        <dbReference type="Pfam" id="PF22767"/>
    </source>
</evidence>
<comment type="caution">
    <text evidence="3">The sequence shown here is derived from an EMBL/GenBank/DDBJ whole genome shotgun (WGS) entry which is preliminary data.</text>
</comment>
<dbReference type="AlphaFoldDB" id="A0A084SEM7"/>
<dbReference type="GO" id="GO:0016491">
    <property type="term" value="F:oxidoreductase activity"/>
    <property type="evidence" value="ECO:0007669"/>
    <property type="project" value="InterPro"/>
</dbReference>
<feature type="domain" description="Nitroreductase" evidence="1">
    <location>
        <begin position="282"/>
        <end position="453"/>
    </location>
</feature>
<dbReference type="SUPFAM" id="SSF55469">
    <property type="entry name" value="FMN-dependent nitroreductase-like"/>
    <property type="match status" value="1"/>
</dbReference>
<evidence type="ECO:0008006" key="5">
    <source>
        <dbReference type="Google" id="ProtNLM"/>
    </source>
</evidence>
<evidence type="ECO:0000313" key="4">
    <source>
        <dbReference type="Proteomes" id="UP000028547"/>
    </source>
</evidence>
<evidence type="ECO:0000259" key="1">
    <source>
        <dbReference type="Pfam" id="PF00881"/>
    </source>
</evidence>
<gene>
    <name evidence="3" type="ORF">Q664_52000</name>
</gene>
<dbReference type="Pfam" id="PF00881">
    <property type="entry name" value="Nitroreductase"/>
    <property type="match status" value="1"/>
</dbReference>
<organism evidence="3 4">
    <name type="scientific">Archangium violaceum Cb vi76</name>
    <dbReference type="NCBI Taxonomy" id="1406225"/>
    <lineage>
        <taxon>Bacteria</taxon>
        <taxon>Pseudomonadati</taxon>
        <taxon>Myxococcota</taxon>
        <taxon>Myxococcia</taxon>
        <taxon>Myxococcales</taxon>
        <taxon>Cystobacterineae</taxon>
        <taxon>Archangiaceae</taxon>
        <taxon>Archangium</taxon>
    </lineage>
</organism>
<dbReference type="InterPro" id="IPR029479">
    <property type="entry name" value="Nitroreductase"/>
</dbReference>
<dbReference type="InterPro" id="IPR000415">
    <property type="entry name" value="Nitroreductase-like"/>
</dbReference>
<accession>A0A084SEM7</accession>
<feature type="domain" description="Cyanobactin oxidase ThcOx second" evidence="2">
    <location>
        <begin position="121"/>
        <end position="231"/>
    </location>
</feature>
<dbReference type="InterPro" id="IPR020051">
    <property type="entry name" value="SagB-type_dehydrogenase"/>
</dbReference>
<dbReference type="InterPro" id="IPR054488">
    <property type="entry name" value="ThcOx_dom2"/>
</dbReference>
<proteinExistence type="predicted"/>
<dbReference type="CDD" id="cd02142">
    <property type="entry name" value="McbC_SagB-like_oxidoreductase"/>
    <property type="match status" value="1"/>
</dbReference>
<reference evidence="3 4" key="1">
    <citation type="submission" date="2014-07" db="EMBL/GenBank/DDBJ databases">
        <title>Draft Genome Sequence of Gephyronic Acid Producer, Cystobacter violaceus Strain Cb vi76.</title>
        <authorList>
            <person name="Stevens D.C."/>
            <person name="Young J."/>
            <person name="Carmichael R."/>
            <person name="Tan J."/>
            <person name="Taylor R.E."/>
        </authorList>
    </citation>
    <scope>NUCLEOTIDE SEQUENCE [LARGE SCALE GENOMIC DNA]</scope>
    <source>
        <strain evidence="3 4">Cb vi76</strain>
    </source>
</reference>
<evidence type="ECO:0000313" key="3">
    <source>
        <dbReference type="EMBL" id="KFA86912.1"/>
    </source>
</evidence>
<dbReference type="EMBL" id="JPMI01000423">
    <property type="protein sequence ID" value="KFA86912.1"/>
    <property type="molecule type" value="Genomic_DNA"/>
</dbReference>
<dbReference type="Pfam" id="PF22767">
    <property type="entry name" value="ThcOx"/>
    <property type="match status" value="1"/>
</dbReference>
<dbReference type="RefSeq" id="WP_043414457.1">
    <property type="nucleotide sequence ID" value="NZ_JPMI01000423.1"/>
</dbReference>
<dbReference type="PANTHER" id="PTHR43745:SF2">
    <property type="entry name" value="NITROREDUCTASE MJ1384-RELATED"/>
    <property type="match status" value="1"/>
</dbReference>
<dbReference type="NCBIfam" id="TIGR03605">
    <property type="entry name" value="antibiot_sagB"/>
    <property type="match status" value="1"/>
</dbReference>
<dbReference type="InterPro" id="IPR052544">
    <property type="entry name" value="Bacteriocin_Proc_Enz"/>
</dbReference>
<dbReference type="Proteomes" id="UP000028547">
    <property type="component" value="Unassembled WGS sequence"/>
</dbReference>
<name>A0A084SEM7_9BACT</name>